<protein>
    <recommendedName>
        <fullName evidence="4">DUF3109 family protein</fullName>
    </recommendedName>
</protein>
<proteinExistence type="inferred from homology"/>
<reference evidence="3" key="1">
    <citation type="journal article" date="2019" name="Int. J. Syst. Evol. Microbiol.">
        <title>The Global Catalogue of Microorganisms (GCM) 10K type strain sequencing project: providing services to taxonomists for standard genome sequencing and annotation.</title>
        <authorList>
            <consortium name="The Broad Institute Genomics Platform"/>
            <consortium name="The Broad Institute Genome Sequencing Center for Infectious Disease"/>
            <person name="Wu L."/>
            <person name="Ma J."/>
        </authorList>
    </citation>
    <scope>NUCLEOTIDE SEQUENCE [LARGE SCALE GENOMIC DNA]</scope>
    <source>
        <strain evidence="3">CGMCC 1.5362</strain>
    </source>
</reference>
<evidence type="ECO:0000313" key="2">
    <source>
        <dbReference type="EMBL" id="GGK58338.1"/>
    </source>
</evidence>
<evidence type="ECO:0008006" key="4">
    <source>
        <dbReference type="Google" id="ProtNLM"/>
    </source>
</evidence>
<name>A0ABQ2F7D9_9MICO</name>
<gene>
    <name evidence="2" type="ORF">GCM10011509_03430</name>
</gene>
<dbReference type="Proteomes" id="UP000662111">
    <property type="component" value="Unassembled WGS sequence"/>
</dbReference>
<evidence type="ECO:0000313" key="3">
    <source>
        <dbReference type="Proteomes" id="UP000662111"/>
    </source>
</evidence>
<dbReference type="RefSeq" id="WP_022920892.1">
    <property type="nucleotide sequence ID" value="NZ_BMLB01000001.1"/>
</dbReference>
<comment type="caution">
    <text evidence="2">The sequence shown here is derived from an EMBL/GenBank/DDBJ whole genome shotgun (WGS) entry which is preliminary data.</text>
</comment>
<sequence>MTETPLDAPRAWAELTDPAEPAQRLRVDLTWLTSRWRCIFGAGCHGIDAAQPDAGCCTLGAHLTDDDDVARVAAVAQRLGPDEWQLRDEALAEGWLVDTEDDDADGPPSRATRVVDGGCIFLNRPGFPAGAGCALHQHAVAEGVEPLTTKPDVCWQLPLRRTYRDVELPDGTAYLEITITEYDRRAWGPGGHDLDWYCTGSPEAHTGAEPVFVSLRPELVELVGPEAYAVLARLCEEHLAATAAQTRAAGPDGRPLLPLLVHPATRAAGTLRTE</sequence>
<dbReference type="Pfam" id="PF11307">
    <property type="entry name" value="DUF3109"/>
    <property type="match status" value="1"/>
</dbReference>
<accession>A0ABQ2F7D9</accession>
<comment type="similarity">
    <text evidence="1">Belongs to the Rv0495c family.</text>
</comment>
<keyword evidence="3" id="KW-1185">Reference proteome</keyword>
<organism evidence="2 3">
    <name type="scientific">Ornithinimicrobium pekingense</name>
    <dbReference type="NCBI Taxonomy" id="384677"/>
    <lineage>
        <taxon>Bacteria</taxon>
        <taxon>Bacillati</taxon>
        <taxon>Actinomycetota</taxon>
        <taxon>Actinomycetes</taxon>
        <taxon>Micrococcales</taxon>
        <taxon>Ornithinimicrobiaceae</taxon>
        <taxon>Ornithinimicrobium</taxon>
    </lineage>
</organism>
<evidence type="ECO:0000256" key="1">
    <source>
        <dbReference type="ARBA" id="ARBA00093770"/>
    </source>
</evidence>
<dbReference type="InterPro" id="IPR021458">
    <property type="entry name" value="Rv0495c"/>
</dbReference>
<dbReference type="EMBL" id="BMLB01000001">
    <property type="protein sequence ID" value="GGK58338.1"/>
    <property type="molecule type" value="Genomic_DNA"/>
</dbReference>